<name>A0A0D2A906_9PEZI</name>
<dbReference type="VEuPathDB" id="FungiDB:PV09_05469"/>
<evidence type="ECO:0000313" key="3">
    <source>
        <dbReference type="Proteomes" id="UP000053259"/>
    </source>
</evidence>
<evidence type="ECO:0000256" key="1">
    <source>
        <dbReference type="SAM" id="MobiDB-lite"/>
    </source>
</evidence>
<accession>A0A0D2A906</accession>
<dbReference type="OrthoDB" id="5412936at2759"/>
<proteinExistence type="predicted"/>
<dbReference type="Proteomes" id="UP000053259">
    <property type="component" value="Unassembled WGS sequence"/>
</dbReference>
<gene>
    <name evidence="2" type="ORF">PV09_05469</name>
</gene>
<feature type="region of interest" description="Disordered" evidence="1">
    <location>
        <begin position="1"/>
        <end position="38"/>
    </location>
</feature>
<reference evidence="2 3" key="1">
    <citation type="submission" date="2015-01" db="EMBL/GenBank/DDBJ databases">
        <title>The Genome Sequence of Ochroconis gallopava CBS43764.</title>
        <authorList>
            <consortium name="The Broad Institute Genomics Platform"/>
            <person name="Cuomo C."/>
            <person name="de Hoog S."/>
            <person name="Gorbushina A."/>
            <person name="Stielow B."/>
            <person name="Teixiera M."/>
            <person name="Abouelleil A."/>
            <person name="Chapman S.B."/>
            <person name="Priest M."/>
            <person name="Young S.K."/>
            <person name="Wortman J."/>
            <person name="Nusbaum C."/>
            <person name="Birren B."/>
        </authorList>
    </citation>
    <scope>NUCLEOTIDE SEQUENCE [LARGE SCALE GENOMIC DNA]</scope>
    <source>
        <strain evidence="2 3">CBS 43764</strain>
    </source>
</reference>
<feature type="compositionally biased region" description="Low complexity" evidence="1">
    <location>
        <begin position="1"/>
        <end position="17"/>
    </location>
</feature>
<dbReference type="AlphaFoldDB" id="A0A0D2A906"/>
<dbReference type="GeneID" id="27313442"/>
<evidence type="ECO:0008006" key="4">
    <source>
        <dbReference type="Google" id="ProtNLM"/>
    </source>
</evidence>
<dbReference type="InParanoid" id="A0A0D2A906"/>
<sequence length="345" mass="38823">MSNAFPISGSSPSPGTPESRRHQVGDADTTSPSTFGRPLQERTLQHVAMTVPPGVSLHNAPPSAILQRLLDDIKQPTSRHYARYGAFVSAEGEGLVQLLERCVRKEVWDLSARATPKSSHSRRVDVRRDVEALKAVGGDTGYFGRAVYLHVVEFSDGTTRLYVGQAFNLAARIKRQHDDFRYRRDHPSLHNFAVDRSAGDTYVVLAQLRENTRSDLVLNLLEMWMALWLGTLPDETLNDWLGPVDLRGESAGTKKRRENVFGLNVAVPLDQGDSEASTRAFQMLKDAKDDLAREYFWDIRKRPRPVVRAVTVEDHASWTLYVPHFLACTALGFVLGRWSSFLRRK</sequence>
<dbReference type="HOGENOM" id="CLU_804610_0_0_1"/>
<dbReference type="RefSeq" id="XP_016213117.1">
    <property type="nucleotide sequence ID" value="XM_016358978.1"/>
</dbReference>
<organism evidence="2 3">
    <name type="scientific">Verruconis gallopava</name>
    <dbReference type="NCBI Taxonomy" id="253628"/>
    <lineage>
        <taxon>Eukaryota</taxon>
        <taxon>Fungi</taxon>
        <taxon>Dikarya</taxon>
        <taxon>Ascomycota</taxon>
        <taxon>Pezizomycotina</taxon>
        <taxon>Dothideomycetes</taxon>
        <taxon>Pleosporomycetidae</taxon>
        <taxon>Venturiales</taxon>
        <taxon>Sympoventuriaceae</taxon>
        <taxon>Verruconis</taxon>
    </lineage>
</organism>
<dbReference type="EMBL" id="KN847545">
    <property type="protein sequence ID" value="KIW03248.1"/>
    <property type="molecule type" value="Genomic_DNA"/>
</dbReference>
<dbReference type="STRING" id="253628.A0A0D2A906"/>
<evidence type="ECO:0000313" key="2">
    <source>
        <dbReference type="EMBL" id="KIW03248.1"/>
    </source>
</evidence>
<protein>
    <recommendedName>
        <fullName evidence="4">GIY-YIG domain-containing protein</fullName>
    </recommendedName>
</protein>
<keyword evidence="3" id="KW-1185">Reference proteome</keyword>